<evidence type="ECO:0000256" key="1">
    <source>
        <dbReference type="ARBA" id="ARBA00023186"/>
    </source>
</evidence>
<dbReference type="Proteomes" id="UP000053342">
    <property type="component" value="Unassembled WGS sequence"/>
</dbReference>
<accession>A0A0D2DCJ3</accession>
<feature type="repeat" description="HEAT" evidence="2">
    <location>
        <begin position="354"/>
        <end position="391"/>
    </location>
</feature>
<sequence length="1187" mass="131321">MDAAEHDLDAKLYKASGNLLQEFKTKLPQLIYHHSRLPQTRRLFVLDSKCEELRSLLDRFQEWPQLLDPHLSEFVQLLSTSFVDYLVNSNSHYCTSITRGYSGISPLPRAICRLLYSLCKVRGYKVVVRLLNNEPRYLAPMLSTFRTWSSGSFGMAWEERYIIMLWLSHLMLAPFELANMSLDDPASDAAIPGTFAHLPNAAGDVISLALEQLESSGKEREAASVLLVRLSLRTDMQAHNVASVLVDYAVESLLHDQDLLKTSPYRALGLLSLIYGIISASSDSEAAPFIQPLFRSMIELANSRQKSHTGIRDSAPARKLILKILRSILTHAISLNENTNTASEDLLTNMLEESIQYFLDALHDKDTPVRMAAAKSLSVVVLKLSSDMSREVIEAILSSLEENVLLETPKTQKLVPITDQAKSDSIGLKRNISAVDPLQWHGLMLTLGHLLFRRSPPPDILPEIIQALILGLEFEQRSNVGTSVGIGVRDAACFGLWALARKYSTVELGLISVSSFAEAAQDSYMDCKSVLQLIAIKLAISACFDPSGNIRRGSSAALQELIGRHPDIIIHGIPVVQIVDYHAIARLSRAMTEVAPQLATLGQIYHRPLLQALVEWRGARATDVNQRRWAADAISRLTKPSTAEVTLLLINVTLEQLFDMKPANIGSTAAARHGLLLALTSALESATDSDSMTMKSWFMKQEQGIYALTRLTGRMDVRVTADLELVMEGIAALIGAMCRTFKILGCDCSSGIQQEWMVSASEILNQCTVAGVKVAVVQASSEANLDLIKMLPDSADAELVEKWLDSKAQAPTAFTSKGRIKTLSLVHAYLASLGLHSSLQKSIKSYTIGIVQGSHKIETRVDAMEALGVIIVNSDLCSRNEAEEMAEVLCCGLDDYSNDQRGDIGSMLRLQSIDALDAYRIGSSQSSEVISQTCLPYVAKLASEKLISVRFRAWKCLEGYWGTSTNLPQLEHTFDYPADVSSISYFLELLKLLQISSFREHLLTGFVSSATSGTEDICRAASNAFVTYMQQLDDESRKRTTEKVSSIILDQLNQNALQDDRQVVPLLQFLCFLLDQNLLIEASADIWAIMKKVHSPNSSLSRIEAAMNCYARLLAIGHYQRQAKDKLTRQLLHRWPKVRNDAADLLYFETGNTMLATVDWNGALTNTKPVVLKLRKELGVSGIDTSN</sequence>
<evidence type="ECO:0000313" key="6">
    <source>
        <dbReference type="Proteomes" id="UP000053342"/>
    </source>
</evidence>
<evidence type="ECO:0000259" key="3">
    <source>
        <dbReference type="Pfam" id="PF12612"/>
    </source>
</evidence>
<dbReference type="EMBL" id="KN847338">
    <property type="protein sequence ID" value="KIW40175.1"/>
    <property type="molecule type" value="Genomic_DNA"/>
</dbReference>
<dbReference type="STRING" id="215243.A0A0D2DCJ3"/>
<dbReference type="GeneID" id="27359471"/>
<feature type="domain" description="Tubulin-folding cofactor D ARM repeats" evidence="4">
    <location>
        <begin position="439"/>
        <end position="573"/>
    </location>
</feature>
<evidence type="ECO:0000256" key="2">
    <source>
        <dbReference type="PROSITE-ProRule" id="PRU00103"/>
    </source>
</evidence>
<dbReference type="HOGENOM" id="CLU_003043_3_0_1"/>
<evidence type="ECO:0000313" key="5">
    <source>
        <dbReference type="EMBL" id="KIW40175.1"/>
    </source>
</evidence>
<protein>
    <submittedName>
        <fullName evidence="5">Uncharacterized protein</fullName>
    </submittedName>
</protein>
<reference evidence="5 6" key="1">
    <citation type="submission" date="2015-01" db="EMBL/GenBank/DDBJ databases">
        <title>The Genome Sequence of Exophiala oligosperma CBS72588.</title>
        <authorList>
            <consortium name="The Broad Institute Genomics Platform"/>
            <person name="Cuomo C."/>
            <person name="de Hoog S."/>
            <person name="Gorbushina A."/>
            <person name="Stielow B."/>
            <person name="Teixiera M."/>
            <person name="Abouelleil A."/>
            <person name="Chapman S.B."/>
            <person name="Priest M."/>
            <person name="Young S.K."/>
            <person name="Wortman J."/>
            <person name="Nusbaum C."/>
            <person name="Birren B."/>
        </authorList>
    </citation>
    <scope>NUCLEOTIDE SEQUENCE [LARGE SCALE GENOMIC DNA]</scope>
    <source>
        <strain evidence="5 6">CBS 72588</strain>
    </source>
</reference>
<dbReference type="Pfam" id="PF25767">
    <property type="entry name" value="ARM_TBCD_2nd"/>
    <property type="match status" value="2"/>
</dbReference>
<evidence type="ECO:0000259" key="4">
    <source>
        <dbReference type="Pfam" id="PF25767"/>
    </source>
</evidence>
<dbReference type="OrthoDB" id="10253476at2759"/>
<dbReference type="GO" id="GO:0048487">
    <property type="term" value="F:beta-tubulin binding"/>
    <property type="evidence" value="ECO:0007669"/>
    <property type="project" value="InterPro"/>
</dbReference>
<dbReference type="PANTHER" id="PTHR12658">
    <property type="entry name" value="BETA-TUBULIN COFACTOR D"/>
    <property type="match status" value="1"/>
</dbReference>
<dbReference type="InterPro" id="IPR011989">
    <property type="entry name" value="ARM-like"/>
</dbReference>
<dbReference type="Pfam" id="PF23579">
    <property type="entry name" value="ARM_TBCD"/>
    <property type="match status" value="1"/>
</dbReference>
<gene>
    <name evidence="5" type="ORF">PV06_07397</name>
</gene>
<dbReference type="InterPro" id="IPR022577">
    <property type="entry name" value="TBCD_C"/>
</dbReference>
<feature type="domain" description="Tubulin-folding cofactor D C-terminal" evidence="3">
    <location>
        <begin position="933"/>
        <end position="1081"/>
    </location>
</feature>
<dbReference type="GO" id="GO:0007023">
    <property type="term" value="P:post-chaperonin tubulin folding pathway"/>
    <property type="evidence" value="ECO:0007669"/>
    <property type="project" value="InterPro"/>
</dbReference>
<keyword evidence="6" id="KW-1185">Reference proteome</keyword>
<dbReference type="SUPFAM" id="SSF48371">
    <property type="entry name" value="ARM repeat"/>
    <property type="match status" value="1"/>
</dbReference>
<dbReference type="PANTHER" id="PTHR12658:SF0">
    <property type="entry name" value="TUBULIN-SPECIFIC CHAPERONE D"/>
    <property type="match status" value="1"/>
</dbReference>
<dbReference type="RefSeq" id="XP_016260391.1">
    <property type="nucleotide sequence ID" value="XM_016408637.1"/>
</dbReference>
<name>A0A0D2DCJ3_9EURO</name>
<proteinExistence type="predicted"/>
<dbReference type="Pfam" id="PF12612">
    <property type="entry name" value="TFCD_C"/>
    <property type="match status" value="1"/>
</dbReference>
<dbReference type="InterPro" id="IPR021133">
    <property type="entry name" value="HEAT_type_2"/>
</dbReference>
<dbReference type="InterPro" id="IPR033162">
    <property type="entry name" value="TBCD"/>
</dbReference>
<dbReference type="GO" id="GO:0000226">
    <property type="term" value="P:microtubule cytoskeleton organization"/>
    <property type="evidence" value="ECO:0007669"/>
    <property type="project" value="TreeGrafter"/>
</dbReference>
<dbReference type="AlphaFoldDB" id="A0A0D2DCJ3"/>
<organism evidence="5 6">
    <name type="scientific">Exophiala oligosperma</name>
    <dbReference type="NCBI Taxonomy" id="215243"/>
    <lineage>
        <taxon>Eukaryota</taxon>
        <taxon>Fungi</taxon>
        <taxon>Dikarya</taxon>
        <taxon>Ascomycota</taxon>
        <taxon>Pezizomycotina</taxon>
        <taxon>Eurotiomycetes</taxon>
        <taxon>Chaetothyriomycetidae</taxon>
        <taxon>Chaetothyriales</taxon>
        <taxon>Herpotrichiellaceae</taxon>
        <taxon>Exophiala</taxon>
    </lineage>
</organism>
<dbReference type="Gene3D" id="1.25.10.10">
    <property type="entry name" value="Leucine-rich Repeat Variant"/>
    <property type="match status" value="1"/>
</dbReference>
<dbReference type="GO" id="GO:0005096">
    <property type="term" value="F:GTPase activator activity"/>
    <property type="evidence" value="ECO:0007669"/>
    <property type="project" value="InterPro"/>
</dbReference>
<dbReference type="InterPro" id="IPR016024">
    <property type="entry name" value="ARM-type_fold"/>
</dbReference>
<dbReference type="InterPro" id="IPR058033">
    <property type="entry name" value="ARM_TBCD_2nd"/>
</dbReference>
<dbReference type="PROSITE" id="PS50077">
    <property type="entry name" value="HEAT_REPEAT"/>
    <property type="match status" value="1"/>
</dbReference>
<dbReference type="GO" id="GO:0007021">
    <property type="term" value="P:tubulin complex assembly"/>
    <property type="evidence" value="ECO:0007669"/>
    <property type="project" value="InterPro"/>
</dbReference>
<dbReference type="VEuPathDB" id="FungiDB:PV06_07397"/>
<feature type="domain" description="Tubulin-folding cofactor D ARM repeats" evidence="4">
    <location>
        <begin position="339"/>
        <end position="402"/>
    </location>
</feature>
<keyword evidence="1" id="KW-0143">Chaperone</keyword>